<evidence type="ECO:0000313" key="3">
    <source>
        <dbReference type="Proteomes" id="UP000023152"/>
    </source>
</evidence>
<feature type="region of interest" description="Disordered" evidence="1">
    <location>
        <begin position="47"/>
        <end position="88"/>
    </location>
</feature>
<feature type="region of interest" description="Disordered" evidence="1">
    <location>
        <begin position="1"/>
        <end position="25"/>
    </location>
</feature>
<dbReference type="EMBL" id="ASPP01028034">
    <property type="protein sequence ID" value="ETO05517.1"/>
    <property type="molecule type" value="Genomic_DNA"/>
</dbReference>
<name>X6LWK4_RETFI</name>
<protein>
    <submittedName>
        <fullName evidence="2">Uncharacterized protein</fullName>
    </submittedName>
</protein>
<proteinExistence type="predicted"/>
<feature type="compositionally biased region" description="Acidic residues" evidence="1">
    <location>
        <begin position="68"/>
        <end position="88"/>
    </location>
</feature>
<comment type="caution">
    <text evidence="2">The sequence shown here is derived from an EMBL/GenBank/DDBJ whole genome shotgun (WGS) entry which is preliminary data.</text>
</comment>
<dbReference type="AlphaFoldDB" id="X6LWK4"/>
<evidence type="ECO:0000256" key="1">
    <source>
        <dbReference type="SAM" id="MobiDB-lite"/>
    </source>
</evidence>
<accession>X6LWK4</accession>
<organism evidence="2 3">
    <name type="scientific">Reticulomyxa filosa</name>
    <dbReference type="NCBI Taxonomy" id="46433"/>
    <lineage>
        <taxon>Eukaryota</taxon>
        <taxon>Sar</taxon>
        <taxon>Rhizaria</taxon>
        <taxon>Retaria</taxon>
        <taxon>Foraminifera</taxon>
        <taxon>Monothalamids</taxon>
        <taxon>Reticulomyxidae</taxon>
        <taxon>Reticulomyxa</taxon>
    </lineage>
</organism>
<keyword evidence="3" id="KW-1185">Reference proteome</keyword>
<reference evidence="2 3" key="1">
    <citation type="journal article" date="2013" name="Curr. Biol.">
        <title>The Genome of the Foraminiferan Reticulomyxa filosa.</title>
        <authorList>
            <person name="Glockner G."/>
            <person name="Hulsmann N."/>
            <person name="Schleicher M."/>
            <person name="Noegel A.A."/>
            <person name="Eichinger L."/>
            <person name="Gallinger C."/>
            <person name="Pawlowski J."/>
            <person name="Sierra R."/>
            <person name="Euteneuer U."/>
            <person name="Pillet L."/>
            <person name="Moustafa A."/>
            <person name="Platzer M."/>
            <person name="Groth M."/>
            <person name="Szafranski K."/>
            <person name="Schliwa M."/>
        </authorList>
    </citation>
    <scope>NUCLEOTIDE SEQUENCE [LARGE SCALE GENOMIC DNA]</scope>
</reference>
<dbReference type="Proteomes" id="UP000023152">
    <property type="component" value="Unassembled WGS sequence"/>
</dbReference>
<gene>
    <name evidence="2" type="ORF">RFI_31877</name>
</gene>
<sequence>MSKEEVSFIEASEEDDSASASAERHNDIECQNALLDKALEEAFGSYLETKNKEESGNKKNTKASTVIEDNDDIKEIQNEEEEGQQQRE</sequence>
<evidence type="ECO:0000313" key="2">
    <source>
        <dbReference type="EMBL" id="ETO05517.1"/>
    </source>
</evidence>